<dbReference type="RefSeq" id="WP_345474635.1">
    <property type="nucleotide sequence ID" value="NZ_BAABHF010000057.1"/>
</dbReference>
<keyword evidence="1" id="KW-1133">Transmembrane helix</keyword>
<gene>
    <name evidence="2" type="ORF">GCM10023191_089240</name>
</gene>
<reference evidence="3" key="1">
    <citation type="journal article" date="2019" name="Int. J. Syst. Evol. Microbiol.">
        <title>The Global Catalogue of Microorganisms (GCM) 10K type strain sequencing project: providing services to taxonomists for standard genome sequencing and annotation.</title>
        <authorList>
            <consortium name="The Broad Institute Genomics Platform"/>
            <consortium name="The Broad Institute Genome Sequencing Center for Infectious Disease"/>
            <person name="Wu L."/>
            <person name="Ma J."/>
        </authorList>
    </citation>
    <scope>NUCLEOTIDE SEQUENCE [LARGE SCALE GENOMIC DNA]</scope>
    <source>
        <strain evidence="3">JCM 17933</strain>
    </source>
</reference>
<sequence>MIFAIALAAAGFLGLGFVAQQHAAYREPLGRMLHPSLLLDLVRRPLWLGGLAAMLCGQILGAVALSGADVAKVEPLLATNLVFALVIGRIVCKEYLSWNEWLGGVLASGGVAMFLVLGRPHGELPVEPTSARWLAAGAVALVAVVLVRAGWGSSLQVKAMLLASAAGMLFGVQDALTRGLLLRLEHGLSAIAASWQPYALVIVAICGLLLAQSAFDAAPLRVSLPAATAAEPLTGIALGVVVFSERLRLSAGALAGEITGLAMMVGGIVILGRSPYLVKRANDAPDPET</sequence>
<organism evidence="2 3">
    <name type="scientific">Actinoallomurus oryzae</name>
    <dbReference type="NCBI Taxonomy" id="502180"/>
    <lineage>
        <taxon>Bacteria</taxon>
        <taxon>Bacillati</taxon>
        <taxon>Actinomycetota</taxon>
        <taxon>Actinomycetes</taxon>
        <taxon>Streptosporangiales</taxon>
        <taxon>Thermomonosporaceae</taxon>
        <taxon>Actinoallomurus</taxon>
    </lineage>
</organism>
<evidence type="ECO:0000256" key="1">
    <source>
        <dbReference type="SAM" id="Phobius"/>
    </source>
</evidence>
<feature type="transmembrane region" description="Helical" evidence="1">
    <location>
        <begin position="102"/>
        <end position="119"/>
    </location>
</feature>
<dbReference type="PANTHER" id="PTHR40761:SF1">
    <property type="entry name" value="CONSERVED INTEGRAL MEMBRANE ALANINE VALINE AND LEUCINE RICH PROTEIN-RELATED"/>
    <property type="match status" value="1"/>
</dbReference>
<comment type="caution">
    <text evidence="2">The sequence shown here is derived from an EMBL/GenBank/DDBJ whole genome shotgun (WGS) entry which is preliminary data.</text>
</comment>
<name>A0ABP8R3D5_9ACTN</name>
<dbReference type="NCBIfam" id="NF038012">
    <property type="entry name" value="DMT_1"/>
    <property type="match status" value="1"/>
</dbReference>
<protein>
    <submittedName>
        <fullName evidence="2">DMT family transporter</fullName>
    </submittedName>
</protein>
<feature type="transmembrane region" description="Helical" evidence="1">
    <location>
        <begin position="131"/>
        <end position="151"/>
    </location>
</feature>
<dbReference type="PANTHER" id="PTHR40761">
    <property type="entry name" value="CONSERVED INTEGRAL MEMBRANE ALANINE VALINE AND LEUCINE RICH PROTEIN-RELATED"/>
    <property type="match status" value="1"/>
</dbReference>
<dbReference type="EMBL" id="BAABHF010000057">
    <property type="protein sequence ID" value="GAA4517184.1"/>
    <property type="molecule type" value="Genomic_DNA"/>
</dbReference>
<feature type="transmembrane region" description="Helical" evidence="1">
    <location>
        <begin position="157"/>
        <end position="176"/>
    </location>
</feature>
<evidence type="ECO:0000313" key="2">
    <source>
        <dbReference type="EMBL" id="GAA4517184.1"/>
    </source>
</evidence>
<keyword evidence="1" id="KW-0472">Membrane</keyword>
<dbReference type="InterPro" id="IPR037185">
    <property type="entry name" value="EmrE-like"/>
</dbReference>
<keyword evidence="3" id="KW-1185">Reference proteome</keyword>
<keyword evidence="1" id="KW-0812">Transmembrane</keyword>
<feature type="transmembrane region" description="Helical" evidence="1">
    <location>
        <begin position="47"/>
        <end position="65"/>
    </location>
</feature>
<proteinExistence type="predicted"/>
<evidence type="ECO:0000313" key="3">
    <source>
        <dbReference type="Proteomes" id="UP001500503"/>
    </source>
</evidence>
<accession>A0ABP8R3D5</accession>
<dbReference type="Proteomes" id="UP001500503">
    <property type="component" value="Unassembled WGS sequence"/>
</dbReference>
<dbReference type="SUPFAM" id="SSF103481">
    <property type="entry name" value="Multidrug resistance efflux transporter EmrE"/>
    <property type="match status" value="1"/>
</dbReference>
<feature type="transmembrane region" description="Helical" evidence="1">
    <location>
        <begin position="249"/>
        <end position="271"/>
    </location>
</feature>
<feature type="transmembrane region" description="Helical" evidence="1">
    <location>
        <begin position="197"/>
        <end position="215"/>
    </location>
</feature>